<evidence type="ECO:0000256" key="1">
    <source>
        <dbReference type="SAM" id="MobiDB-lite"/>
    </source>
</evidence>
<dbReference type="EMBL" id="CAJNOI010006673">
    <property type="protein sequence ID" value="CAF1580841.1"/>
    <property type="molecule type" value="Genomic_DNA"/>
</dbReference>
<reference evidence="2" key="1">
    <citation type="submission" date="2021-02" db="EMBL/GenBank/DDBJ databases">
        <authorList>
            <person name="Nowell W R."/>
        </authorList>
    </citation>
    <scope>NUCLEOTIDE SEQUENCE</scope>
</reference>
<protein>
    <submittedName>
        <fullName evidence="2">Uncharacterized protein</fullName>
    </submittedName>
</protein>
<sequence length="111" mass="13252">MDQANNQDYNEDEDRGPHVKNSKTNRSDEQRKATFTTTALEFIKKYRYKRRRISKIKWRRKEKKRKGIDALISEESDISSNIKLWLNLIEIAKNRMMIPEAVFRGFSTATR</sequence>
<evidence type="ECO:0000313" key="4">
    <source>
        <dbReference type="Proteomes" id="UP000663832"/>
    </source>
</evidence>
<evidence type="ECO:0000313" key="2">
    <source>
        <dbReference type="EMBL" id="CAF1580841.1"/>
    </source>
</evidence>
<organism evidence="2 5">
    <name type="scientific">Adineta steineri</name>
    <dbReference type="NCBI Taxonomy" id="433720"/>
    <lineage>
        <taxon>Eukaryota</taxon>
        <taxon>Metazoa</taxon>
        <taxon>Spiralia</taxon>
        <taxon>Gnathifera</taxon>
        <taxon>Rotifera</taxon>
        <taxon>Eurotatoria</taxon>
        <taxon>Bdelloidea</taxon>
        <taxon>Adinetida</taxon>
        <taxon>Adinetidae</taxon>
        <taxon>Adineta</taxon>
    </lineage>
</organism>
<accession>A0A815ZAQ2</accession>
<proteinExistence type="predicted"/>
<feature type="region of interest" description="Disordered" evidence="1">
    <location>
        <begin position="1"/>
        <end position="32"/>
    </location>
</feature>
<evidence type="ECO:0000313" key="5">
    <source>
        <dbReference type="Proteomes" id="UP000663877"/>
    </source>
</evidence>
<dbReference type="Proteomes" id="UP000663877">
    <property type="component" value="Unassembled WGS sequence"/>
</dbReference>
<feature type="non-terminal residue" evidence="2">
    <location>
        <position position="1"/>
    </location>
</feature>
<dbReference type="Proteomes" id="UP000663832">
    <property type="component" value="Unassembled WGS sequence"/>
</dbReference>
<keyword evidence="4" id="KW-1185">Reference proteome</keyword>
<dbReference type="EMBL" id="CAJNOM010007099">
    <property type="protein sequence ID" value="CAF1673809.1"/>
    <property type="molecule type" value="Genomic_DNA"/>
</dbReference>
<dbReference type="AlphaFoldDB" id="A0A815ZAQ2"/>
<gene>
    <name evidence="2" type="ORF">BJG266_LOCUS48685</name>
    <name evidence="3" type="ORF">QVE165_LOCUS65762</name>
</gene>
<dbReference type="OrthoDB" id="10591279at2759"/>
<evidence type="ECO:0000313" key="3">
    <source>
        <dbReference type="EMBL" id="CAF1673809.1"/>
    </source>
</evidence>
<name>A0A815ZAQ2_9BILA</name>
<comment type="caution">
    <text evidence="2">The sequence shown here is derived from an EMBL/GenBank/DDBJ whole genome shotgun (WGS) entry which is preliminary data.</text>
</comment>